<dbReference type="InterPro" id="IPR010852">
    <property type="entry name" value="ABATE"/>
</dbReference>
<dbReference type="Pfam" id="PF11706">
    <property type="entry name" value="zf-CGNR"/>
    <property type="match status" value="1"/>
</dbReference>
<dbReference type="Pfam" id="PF07336">
    <property type="entry name" value="ABATE"/>
    <property type="match status" value="1"/>
</dbReference>
<dbReference type="InterPro" id="IPR021005">
    <property type="entry name" value="Znf_CGNR"/>
</dbReference>
<accession>A0ABS1NM49</accession>
<dbReference type="EMBL" id="JAERRF010000025">
    <property type="protein sequence ID" value="MBL1101179.1"/>
    <property type="molecule type" value="Genomic_DNA"/>
</dbReference>
<dbReference type="Proteomes" id="UP000634229">
    <property type="component" value="Unassembled WGS sequence"/>
</dbReference>
<dbReference type="PANTHER" id="PTHR35525">
    <property type="entry name" value="BLL6575 PROTEIN"/>
    <property type="match status" value="1"/>
</dbReference>
<evidence type="ECO:0000259" key="1">
    <source>
        <dbReference type="Pfam" id="PF11706"/>
    </source>
</evidence>
<comment type="caution">
    <text evidence="2">The sequence shown here is derived from an EMBL/GenBank/DDBJ whole genome shotgun (WGS) entry which is preliminary data.</text>
</comment>
<sequence length="204" mass="22246">MDATTERFPRTRVTAQLRALRFDGGSLALNLIATLGRRTTTPVERLGTLDRLRDWCDGVGLRLGDDAFTDRLLAELHTVREASYDVVAAVLHDQAPRPESVTLLNARARPVPPQPKLRIPGSGTGVEAVTRPLSGREAQSAVVRDLIAVVGDPERRGALRVCEAELCSMVYLDPGGGRRRWCSMRRCGNSAKAARRRARAATAP</sequence>
<dbReference type="InterPro" id="IPR023286">
    <property type="entry name" value="ABATE_dom_sf"/>
</dbReference>
<gene>
    <name evidence="2" type="ORF">JK363_31850</name>
</gene>
<reference evidence="2 3" key="1">
    <citation type="submission" date="2021-01" db="EMBL/GenBank/DDBJ databases">
        <title>WGS of actinomycetes isolated from Thailand.</title>
        <authorList>
            <person name="Thawai C."/>
        </authorList>
    </citation>
    <scope>NUCLEOTIDE SEQUENCE [LARGE SCALE GENOMIC DNA]</scope>
    <source>
        <strain evidence="2 3">CA1R205</strain>
    </source>
</reference>
<dbReference type="Gene3D" id="1.10.3300.10">
    <property type="entry name" value="Jann2411-like domain"/>
    <property type="match status" value="1"/>
</dbReference>
<dbReference type="RefSeq" id="WP_201880594.1">
    <property type="nucleotide sequence ID" value="NZ_JAERRF010000025.1"/>
</dbReference>
<dbReference type="SUPFAM" id="SSF160904">
    <property type="entry name" value="Jann2411-like"/>
    <property type="match status" value="1"/>
</dbReference>
<dbReference type="PANTHER" id="PTHR35525:SF3">
    <property type="entry name" value="BLL6575 PROTEIN"/>
    <property type="match status" value="1"/>
</dbReference>
<name>A0ABS1NM49_9ACTN</name>
<feature type="domain" description="Zinc finger CGNR" evidence="1">
    <location>
        <begin position="159"/>
        <end position="199"/>
    </location>
</feature>
<organism evidence="2 3">
    <name type="scientific">Streptomyces coffeae</name>
    <dbReference type="NCBI Taxonomy" id="621382"/>
    <lineage>
        <taxon>Bacteria</taxon>
        <taxon>Bacillati</taxon>
        <taxon>Actinomycetota</taxon>
        <taxon>Actinomycetes</taxon>
        <taxon>Kitasatosporales</taxon>
        <taxon>Streptomycetaceae</taxon>
        <taxon>Streptomyces</taxon>
    </lineage>
</organism>
<evidence type="ECO:0000313" key="3">
    <source>
        <dbReference type="Proteomes" id="UP000634229"/>
    </source>
</evidence>
<proteinExistence type="predicted"/>
<keyword evidence="3" id="KW-1185">Reference proteome</keyword>
<protein>
    <submittedName>
        <fullName evidence="2">CGNR zinc finger domain-containing protein</fullName>
    </submittedName>
</protein>
<evidence type="ECO:0000313" key="2">
    <source>
        <dbReference type="EMBL" id="MBL1101179.1"/>
    </source>
</evidence>